<dbReference type="GO" id="GO:0072659">
    <property type="term" value="P:protein localization to plasma membrane"/>
    <property type="evidence" value="ECO:0007669"/>
    <property type="project" value="TreeGrafter"/>
</dbReference>
<dbReference type="Proteomes" id="UP000010556">
    <property type="component" value="Unassembled WGS sequence"/>
</dbReference>
<dbReference type="InterPro" id="IPR019381">
    <property type="entry name" value="PACS1/2_C"/>
</dbReference>
<sequence>MPAALNTQVPMNIFATWEVDCSSPTCVPRQCSLTLNKLLIYMELEKEVRGVVISVKIQGSNTILRSDEILLPPSGQVKTDLVLTFSLQYPHSLKRKDNTLQILLQQKQRLINETLGGYKTLAMGNINMAELMLRPLQGGQMLSLNSTITETSAHVAEVSISPLSSQPMEVEDSTWQAGPKASPALVTLIIRLAMIPGSGRTKRRRILTLGSPKSSPKE</sequence>
<accession>L5LZX1</accession>
<dbReference type="EMBL" id="KB106575">
    <property type="protein sequence ID" value="ELK30998.1"/>
    <property type="molecule type" value="Genomic_DNA"/>
</dbReference>
<gene>
    <name evidence="4" type="ORF">MDA_GLEAN10011942</name>
</gene>
<proteinExistence type="inferred from homology"/>
<dbReference type="InterPro" id="IPR057541">
    <property type="entry name" value="PACS1/2_N"/>
</dbReference>
<dbReference type="AlphaFoldDB" id="L5LZX1"/>
<keyword evidence="2" id="KW-0597">Phosphoprotein</keyword>
<evidence type="ECO:0000313" key="4">
    <source>
        <dbReference type="EMBL" id="ELK30998.1"/>
    </source>
</evidence>
<evidence type="ECO:0000313" key="5">
    <source>
        <dbReference type="Proteomes" id="UP000010556"/>
    </source>
</evidence>
<evidence type="ECO:0000256" key="1">
    <source>
        <dbReference type="ARBA" id="ARBA00008590"/>
    </source>
</evidence>
<organism evidence="4 5">
    <name type="scientific">Myotis davidii</name>
    <name type="common">David's myotis</name>
    <dbReference type="NCBI Taxonomy" id="225400"/>
    <lineage>
        <taxon>Eukaryota</taxon>
        <taxon>Metazoa</taxon>
        <taxon>Chordata</taxon>
        <taxon>Craniata</taxon>
        <taxon>Vertebrata</taxon>
        <taxon>Euteleostomi</taxon>
        <taxon>Mammalia</taxon>
        <taxon>Eutheria</taxon>
        <taxon>Laurasiatheria</taxon>
        <taxon>Chiroptera</taxon>
        <taxon>Yangochiroptera</taxon>
        <taxon>Vespertilionidae</taxon>
        <taxon>Myotis</taxon>
    </lineage>
</organism>
<keyword evidence="5" id="KW-1185">Reference proteome</keyword>
<dbReference type="PANTHER" id="PTHR13280:SF15">
    <property type="entry name" value="PHOSPHOFURIN ACIDIC CLUSTER SORTING PROTEIN 2"/>
    <property type="match status" value="1"/>
</dbReference>
<name>L5LZX1_MYODS</name>
<dbReference type="PANTHER" id="PTHR13280">
    <property type="entry name" value="PHOSPHOFURIN ACIDIC CLUSTER SORTING PROTEIN"/>
    <property type="match status" value="1"/>
</dbReference>
<comment type="similarity">
    <text evidence="1">Belongs to the PACS family.</text>
</comment>
<reference evidence="5" key="1">
    <citation type="journal article" date="2013" name="Science">
        <title>Comparative analysis of bat genomes provides insight into the evolution of flight and immunity.</title>
        <authorList>
            <person name="Zhang G."/>
            <person name="Cowled C."/>
            <person name="Shi Z."/>
            <person name="Huang Z."/>
            <person name="Bishop-Lilly K.A."/>
            <person name="Fang X."/>
            <person name="Wynne J.W."/>
            <person name="Xiong Z."/>
            <person name="Baker M.L."/>
            <person name="Zhao W."/>
            <person name="Tachedjian M."/>
            <person name="Zhu Y."/>
            <person name="Zhou P."/>
            <person name="Jiang X."/>
            <person name="Ng J."/>
            <person name="Yang L."/>
            <person name="Wu L."/>
            <person name="Xiao J."/>
            <person name="Feng Y."/>
            <person name="Chen Y."/>
            <person name="Sun X."/>
            <person name="Zhang Y."/>
            <person name="Marsh G.A."/>
            <person name="Crameri G."/>
            <person name="Broder C.C."/>
            <person name="Frey K.G."/>
            <person name="Wang L.F."/>
            <person name="Wang J."/>
        </authorList>
    </citation>
    <scope>NUCLEOTIDE SEQUENCE [LARGE SCALE GENOMIC DNA]</scope>
</reference>
<feature type="domain" description="Phosphofurin acidic cluster sorting protein 1/2 N-terminal C2" evidence="3">
    <location>
        <begin position="9"/>
        <end position="142"/>
    </location>
</feature>
<dbReference type="GO" id="GO:0044325">
    <property type="term" value="F:transmembrane transporter binding"/>
    <property type="evidence" value="ECO:0007669"/>
    <property type="project" value="TreeGrafter"/>
</dbReference>
<protein>
    <submittedName>
        <fullName evidence="4">Phosphofurin acidic cluster sorting protein 2</fullName>
    </submittedName>
</protein>
<dbReference type="Pfam" id="PF25332">
    <property type="entry name" value="C2_PACS_N"/>
    <property type="match status" value="1"/>
</dbReference>
<evidence type="ECO:0000259" key="3">
    <source>
        <dbReference type="Pfam" id="PF25332"/>
    </source>
</evidence>
<evidence type="ECO:0000256" key="2">
    <source>
        <dbReference type="ARBA" id="ARBA00022553"/>
    </source>
</evidence>